<proteinExistence type="predicted"/>
<feature type="chain" id="PRO_5029788715" description="Cnidarian restricted protein" evidence="1">
    <location>
        <begin position="17"/>
        <end position="362"/>
    </location>
</feature>
<keyword evidence="3" id="KW-1185">Reference proteome</keyword>
<keyword evidence="1" id="KW-0732">Signal</keyword>
<accession>A0A7M5UTW3</accession>
<dbReference type="SUPFAM" id="SSF56496">
    <property type="entry name" value="Fibrinogen C-terminal domain-like"/>
    <property type="match status" value="1"/>
</dbReference>
<dbReference type="NCBIfam" id="NF040941">
    <property type="entry name" value="GGGWT_bact"/>
    <property type="match status" value="1"/>
</dbReference>
<reference evidence="2" key="1">
    <citation type="submission" date="2021-01" db="UniProtKB">
        <authorList>
            <consortium name="EnsemblMetazoa"/>
        </authorList>
    </citation>
    <scope>IDENTIFICATION</scope>
</reference>
<dbReference type="OrthoDB" id="5956353at2759"/>
<evidence type="ECO:0000313" key="2">
    <source>
        <dbReference type="EnsemblMetazoa" id="CLYHEMP004442.1"/>
    </source>
</evidence>
<protein>
    <recommendedName>
        <fullName evidence="4">Cnidarian restricted protein</fullName>
    </recommendedName>
</protein>
<dbReference type="InterPro" id="IPR036056">
    <property type="entry name" value="Fibrinogen-like_C"/>
</dbReference>
<organism evidence="2 3">
    <name type="scientific">Clytia hemisphaerica</name>
    <dbReference type="NCBI Taxonomy" id="252671"/>
    <lineage>
        <taxon>Eukaryota</taxon>
        <taxon>Metazoa</taxon>
        <taxon>Cnidaria</taxon>
        <taxon>Hydrozoa</taxon>
        <taxon>Hydroidolina</taxon>
        <taxon>Leptothecata</taxon>
        <taxon>Obeliida</taxon>
        <taxon>Clytiidae</taxon>
        <taxon>Clytia</taxon>
    </lineage>
</organism>
<evidence type="ECO:0000313" key="3">
    <source>
        <dbReference type="Proteomes" id="UP000594262"/>
    </source>
</evidence>
<dbReference type="RefSeq" id="XP_066918516.1">
    <property type="nucleotide sequence ID" value="XM_067062415.1"/>
</dbReference>
<evidence type="ECO:0000256" key="1">
    <source>
        <dbReference type="SAM" id="SignalP"/>
    </source>
</evidence>
<dbReference type="GeneID" id="136805857"/>
<dbReference type="EnsemblMetazoa" id="CLYHEMT004442.1">
    <property type="protein sequence ID" value="CLYHEMP004442.1"/>
    <property type="gene ID" value="CLYHEMG004442"/>
</dbReference>
<dbReference type="Proteomes" id="UP000594262">
    <property type="component" value="Unplaced"/>
</dbReference>
<name>A0A7M5UTW3_9CNID</name>
<dbReference type="AlphaFoldDB" id="A0A7M5UTW3"/>
<feature type="signal peptide" evidence="1">
    <location>
        <begin position="1"/>
        <end position="16"/>
    </location>
</feature>
<evidence type="ECO:0008006" key="4">
    <source>
        <dbReference type="Google" id="ProtNLM"/>
    </source>
</evidence>
<sequence length="362" mass="40951">MEFLIWFLTNITLVYSQWFSGEEKLQATTNTDKEDVSKPFQATSPIQCILKCQRRSREGYFVENKEQCFCLKSEDQKILSDEKVNGIFYKPVTVEKPIDSCKAERKRCLDCQSDFYELDIGEDEKKNVFCNFEKDEGNGGVGDGSCMAIKEHCIGCSSGLYYFEILGIATEVFCEMTEDGGGWMAIVNITFDDNSLLANAIAVLEKPSLLNQLNNIQSGRFLLASDELKKLFTNGGYTELRVKCFKPYHGRTLHAAITGTKSLTYLRGKGVVRGDGGHCQGSHCGLCGEVRFLADDTSIMGQRNCSQLGMGMEITTSLYDHAFFVWGERHWSFLNKHEDGFVRFECDDFSADFNGEWMVYVR</sequence>